<keyword evidence="1" id="KW-1133">Transmembrane helix</keyword>
<keyword evidence="3" id="KW-1185">Reference proteome</keyword>
<evidence type="ECO:0000256" key="1">
    <source>
        <dbReference type="SAM" id="Phobius"/>
    </source>
</evidence>
<keyword evidence="1" id="KW-0812">Transmembrane</keyword>
<feature type="transmembrane region" description="Helical" evidence="1">
    <location>
        <begin position="26"/>
        <end position="55"/>
    </location>
</feature>
<evidence type="ECO:0000313" key="3">
    <source>
        <dbReference type="Proteomes" id="UP000735302"/>
    </source>
</evidence>
<name>A0AAV4DT47_9GAST</name>
<comment type="caution">
    <text evidence="2">The sequence shown here is derived from an EMBL/GenBank/DDBJ whole genome shotgun (WGS) entry which is preliminary data.</text>
</comment>
<protein>
    <submittedName>
        <fullName evidence="2">Uncharacterized protein</fullName>
    </submittedName>
</protein>
<feature type="transmembrane region" description="Helical" evidence="1">
    <location>
        <begin position="62"/>
        <end position="82"/>
    </location>
</feature>
<dbReference type="AlphaFoldDB" id="A0AAV4DT47"/>
<organism evidence="2 3">
    <name type="scientific">Plakobranchus ocellatus</name>
    <dbReference type="NCBI Taxonomy" id="259542"/>
    <lineage>
        <taxon>Eukaryota</taxon>
        <taxon>Metazoa</taxon>
        <taxon>Spiralia</taxon>
        <taxon>Lophotrochozoa</taxon>
        <taxon>Mollusca</taxon>
        <taxon>Gastropoda</taxon>
        <taxon>Heterobranchia</taxon>
        <taxon>Euthyneura</taxon>
        <taxon>Panpulmonata</taxon>
        <taxon>Sacoglossa</taxon>
        <taxon>Placobranchoidea</taxon>
        <taxon>Plakobranchidae</taxon>
        <taxon>Plakobranchus</taxon>
    </lineage>
</organism>
<evidence type="ECO:0000313" key="2">
    <source>
        <dbReference type="EMBL" id="GFO47174.1"/>
    </source>
</evidence>
<reference evidence="2 3" key="1">
    <citation type="journal article" date="2021" name="Elife">
        <title>Chloroplast acquisition without the gene transfer in kleptoplastic sea slugs, Plakobranchus ocellatus.</title>
        <authorList>
            <person name="Maeda T."/>
            <person name="Takahashi S."/>
            <person name="Yoshida T."/>
            <person name="Shimamura S."/>
            <person name="Takaki Y."/>
            <person name="Nagai Y."/>
            <person name="Toyoda A."/>
            <person name="Suzuki Y."/>
            <person name="Arimoto A."/>
            <person name="Ishii H."/>
            <person name="Satoh N."/>
            <person name="Nishiyama T."/>
            <person name="Hasebe M."/>
            <person name="Maruyama T."/>
            <person name="Minagawa J."/>
            <person name="Obokata J."/>
            <person name="Shigenobu S."/>
        </authorList>
    </citation>
    <scope>NUCLEOTIDE SEQUENCE [LARGE SCALE GENOMIC DNA]</scope>
</reference>
<sequence length="93" mass="10456">MSLIVFLMSPVHTIESVLVVRFNRKIYLAAGITAYVCGIALFILNGITLVTWAFYIHDSKQYVVAQGFLMLILSSFLVLLGGREAYHIAQFEE</sequence>
<proteinExistence type="predicted"/>
<keyword evidence="1" id="KW-0472">Membrane</keyword>
<dbReference type="EMBL" id="BLXT01008266">
    <property type="protein sequence ID" value="GFO47174.1"/>
    <property type="molecule type" value="Genomic_DNA"/>
</dbReference>
<dbReference type="Proteomes" id="UP000735302">
    <property type="component" value="Unassembled WGS sequence"/>
</dbReference>
<accession>A0AAV4DT47</accession>
<gene>
    <name evidence="2" type="ORF">PoB_007367900</name>
</gene>